<dbReference type="SUPFAM" id="SSF54523">
    <property type="entry name" value="Pili subunits"/>
    <property type="match status" value="1"/>
</dbReference>
<evidence type="ECO:0000256" key="9">
    <source>
        <dbReference type="ARBA" id="ARBA00023136"/>
    </source>
</evidence>
<evidence type="ECO:0000256" key="8">
    <source>
        <dbReference type="ARBA" id="ARBA00022927"/>
    </source>
</evidence>
<evidence type="ECO:0000256" key="5">
    <source>
        <dbReference type="ARBA" id="ARBA00022452"/>
    </source>
</evidence>
<keyword evidence="15" id="KW-1185">Reference proteome</keyword>
<keyword evidence="6" id="KW-0812">Transmembrane</keyword>
<dbReference type="GO" id="GO:0009986">
    <property type="term" value="C:cell surface"/>
    <property type="evidence" value="ECO:0007669"/>
    <property type="project" value="UniProtKB-SubCell"/>
</dbReference>
<evidence type="ECO:0000256" key="6">
    <source>
        <dbReference type="ARBA" id="ARBA00022692"/>
    </source>
</evidence>
<dbReference type="Gene3D" id="3.30.1300.30">
    <property type="entry name" value="GSPII I/J protein-like"/>
    <property type="match status" value="1"/>
</dbReference>
<dbReference type="Pfam" id="PF05658">
    <property type="entry name" value="YadA_head"/>
    <property type="match status" value="6"/>
</dbReference>
<feature type="domain" description="Trimeric autotransporter adhesin YadA-like stalk" evidence="13">
    <location>
        <begin position="449"/>
        <end position="485"/>
    </location>
</feature>
<protein>
    <submittedName>
        <fullName evidence="14">Autotransporter adhesin EhaG</fullName>
    </submittedName>
</protein>
<evidence type="ECO:0000256" key="4">
    <source>
        <dbReference type="ARBA" id="ARBA00022448"/>
    </source>
</evidence>
<comment type="similarity">
    <text evidence="3">Belongs to the autotransporter-2 (AT-2) (TC 1.B.40) family.</text>
</comment>
<feature type="domain" description="Trimeric autotransporter adhesin YadA-like C-terminal membrane anchor" evidence="11">
    <location>
        <begin position="507"/>
        <end position="567"/>
    </location>
</feature>
<dbReference type="InterPro" id="IPR005594">
    <property type="entry name" value="YadA_C"/>
</dbReference>
<dbReference type="InterPro" id="IPR011049">
    <property type="entry name" value="Serralysin-like_metalloprot_C"/>
</dbReference>
<evidence type="ECO:0000256" key="2">
    <source>
        <dbReference type="ARBA" id="ARBA00004442"/>
    </source>
</evidence>
<feature type="domain" description="Trimeric autotransporter adhesin YadA-like stalk" evidence="13">
    <location>
        <begin position="296"/>
        <end position="322"/>
    </location>
</feature>
<evidence type="ECO:0000256" key="10">
    <source>
        <dbReference type="ARBA" id="ARBA00023237"/>
    </source>
</evidence>
<dbReference type="GO" id="GO:0009279">
    <property type="term" value="C:cell outer membrane"/>
    <property type="evidence" value="ECO:0007669"/>
    <property type="project" value="UniProtKB-SubCell"/>
</dbReference>
<accession>A0A6J5D3Y7</accession>
<dbReference type="Pfam" id="PF03895">
    <property type="entry name" value="YadA_anchor"/>
    <property type="match status" value="1"/>
</dbReference>
<proteinExistence type="inferred from homology"/>
<name>A0A6J5D3Y7_9BURK</name>
<evidence type="ECO:0000256" key="1">
    <source>
        <dbReference type="ARBA" id="ARBA00004241"/>
    </source>
</evidence>
<dbReference type="Gene3D" id="2.150.10.10">
    <property type="entry name" value="Serralysin-like metalloprotease, C-terminal"/>
    <property type="match status" value="4"/>
</dbReference>
<keyword evidence="10" id="KW-0998">Cell outer membrane</keyword>
<keyword evidence="5" id="KW-1134">Transmembrane beta strand</keyword>
<feature type="domain" description="Trimeric autotransporter adhesin YadA-like head" evidence="12">
    <location>
        <begin position="175"/>
        <end position="201"/>
    </location>
</feature>
<evidence type="ECO:0000256" key="3">
    <source>
        <dbReference type="ARBA" id="ARBA00005848"/>
    </source>
</evidence>
<dbReference type="Proteomes" id="UP000494363">
    <property type="component" value="Unassembled WGS sequence"/>
</dbReference>
<keyword evidence="8" id="KW-0653">Protein transport</keyword>
<comment type="subcellular location">
    <subcellularLocation>
        <location evidence="2">Cell outer membrane</location>
    </subcellularLocation>
    <subcellularLocation>
        <location evidence="1">Cell surface</location>
    </subcellularLocation>
</comment>
<dbReference type="InterPro" id="IPR045584">
    <property type="entry name" value="Pilin-like"/>
</dbReference>
<evidence type="ECO:0000256" key="7">
    <source>
        <dbReference type="ARBA" id="ARBA00022729"/>
    </source>
</evidence>
<feature type="domain" description="Trimeric autotransporter adhesin YadA-like stalk" evidence="13">
    <location>
        <begin position="233"/>
        <end position="270"/>
    </location>
</feature>
<dbReference type="InterPro" id="IPR008640">
    <property type="entry name" value="Adhesin_Head_dom"/>
</dbReference>
<feature type="domain" description="Trimeric autotransporter adhesin YadA-like head" evidence="12">
    <location>
        <begin position="152"/>
        <end position="173"/>
    </location>
</feature>
<dbReference type="CDD" id="cd12820">
    <property type="entry name" value="LbR_YadA-like"/>
    <property type="match status" value="1"/>
</dbReference>
<dbReference type="Pfam" id="PF05662">
    <property type="entry name" value="YadA_stalk"/>
    <property type="match status" value="3"/>
</dbReference>
<gene>
    <name evidence="14" type="primary">ehaG</name>
    <name evidence="14" type="ORF">LMG29542_00411</name>
</gene>
<feature type="domain" description="Trimeric autotransporter adhesin YadA-like head" evidence="12">
    <location>
        <begin position="404"/>
        <end position="430"/>
    </location>
</feature>
<dbReference type="AlphaFoldDB" id="A0A6J5D3Y7"/>
<dbReference type="InterPro" id="IPR008635">
    <property type="entry name" value="Coiled_stalk_dom"/>
</dbReference>
<keyword evidence="4" id="KW-0813">Transport</keyword>
<evidence type="ECO:0000259" key="13">
    <source>
        <dbReference type="Pfam" id="PF05662"/>
    </source>
</evidence>
<dbReference type="SUPFAM" id="SSF101967">
    <property type="entry name" value="Adhesin YadA, collagen-binding domain"/>
    <property type="match status" value="2"/>
</dbReference>
<evidence type="ECO:0000259" key="12">
    <source>
        <dbReference type="Pfam" id="PF05658"/>
    </source>
</evidence>
<dbReference type="GO" id="GO:0015031">
    <property type="term" value="P:protein transport"/>
    <property type="evidence" value="ECO:0007669"/>
    <property type="project" value="UniProtKB-KW"/>
</dbReference>
<feature type="domain" description="Trimeric autotransporter adhesin YadA-like head" evidence="12">
    <location>
        <begin position="80"/>
        <end position="104"/>
    </location>
</feature>
<keyword evidence="7" id="KW-0732">Signal</keyword>
<feature type="domain" description="Trimeric autotransporter adhesin YadA-like head" evidence="12">
    <location>
        <begin position="376"/>
        <end position="402"/>
    </location>
</feature>
<dbReference type="EMBL" id="CADIKH010000002">
    <property type="protein sequence ID" value="CAB3747336.1"/>
    <property type="molecule type" value="Genomic_DNA"/>
</dbReference>
<evidence type="ECO:0000259" key="11">
    <source>
        <dbReference type="Pfam" id="PF03895"/>
    </source>
</evidence>
<evidence type="ECO:0000313" key="14">
    <source>
        <dbReference type="EMBL" id="CAB3747336.1"/>
    </source>
</evidence>
<feature type="domain" description="Trimeric autotransporter adhesin YadA-like head" evidence="12">
    <location>
        <begin position="348"/>
        <end position="374"/>
    </location>
</feature>
<keyword evidence="9" id="KW-0472">Membrane</keyword>
<reference evidence="14 15" key="1">
    <citation type="submission" date="2020-04" db="EMBL/GenBank/DDBJ databases">
        <authorList>
            <person name="De Canck E."/>
        </authorList>
    </citation>
    <scope>NUCLEOTIDE SEQUENCE [LARGE SCALE GENOMIC DNA]</scope>
    <source>
        <strain evidence="14 15">LMG 29542</strain>
    </source>
</reference>
<sequence length="567" mass="54794">MNAINRSHSNRTIKIRQPACLAAGIRLTQPRNLIVVQMALAGLLAIGAARPAHASIPAAQQYFDADGLQDGSDGVTILPGSKALAVGAGAHALASRGIAIGWGAAVSNWAGIAVGSGASVAGYDGVAIGEQALGTATGAFAGGVNARANLLATAIGAYSAATGDMSSAFGAYSGAGGRAALALGQNALAAHDNSVALGAGSATQVGARAGYLAYGLSAAQTSLGEVNVGQRTVSGVAAGAADQDAVNVAQLRALDSKIDAAAARLADTLGYESNADGSVNRNSIVLTGDPDSGGTQIHNVADAHDAHDAVNLGQLSTMLAGAVGNGASTGANPLFGAAGDPAAEAALASGAHSIAAGASARAAGAQAVAFGANAQADGPSAVAIGAHARANGTNAIAIGADARASGSNSLALGAATNASADNSVALGYGSNADRANSVSLGTTGNERHITHVAPAIEGTDAVNLNQLTQTMSGTLGAANRYTDDKVRSVRRDAYGGTAAALAVAALPQAAIPGRGMIAIAGGTYGGQSALAFGVSQLSETGTWAYRVQGTASSRGEAGVALGAGTHW</sequence>
<organism evidence="14 15">
    <name type="scientific">Paraburkholderia humisilvae</name>
    <dbReference type="NCBI Taxonomy" id="627669"/>
    <lineage>
        <taxon>Bacteria</taxon>
        <taxon>Pseudomonadati</taxon>
        <taxon>Pseudomonadota</taxon>
        <taxon>Betaproteobacteria</taxon>
        <taxon>Burkholderiales</taxon>
        <taxon>Burkholderiaceae</taxon>
        <taxon>Paraburkholderia</taxon>
    </lineage>
</organism>
<evidence type="ECO:0000313" key="15">
    <source>
        <dbReference type="Proteomes" id="UP000494363"/>
    </source>
</evidence>